<evidence type="ECO:0000256" key="2">
    <source>
        <dbReference type="ARBA" id="ARBA00007571"/>
    </source>
</evidence>
<evidence type="ECO:0000256" key="7">
    <source>
        <dbReference type="ARBA" id="ARBA00023235"/>
    </source>
</evidence>
<evidence type="ECO:0000256" key="6">
    <source>
        <dbReference type="ARBA" id="ARBA00023141"/>
    </source>
</evidence>
<dbReference type="GO" id="GO:0000162">
    <property type="term" value="P:L-tryptophan biosynthetic process"/>
    <property type="evidence" value="ECO:0007669"/>
    <property type="project" value="UniProtKB-UniPathway"/>
</dbReference>
<keyword evidence="7 9" id="KW-0413">Isomerase</keyword>
<dbReference type="Pfam" id="PF00697">
    <property type="entry name" value="PRAI"/>
    <property type="match status" value="1"/>
</dbReference>
<keyword evidence="4" id="KW-0028">Amino-acid biosynthesis</keyword>
<dbReference type="InterPro" id="IPR044643">
    <property type="entry name" value="TrpF_fam"/>
</dbReference>
<dbReference type="EC" id="5.3.1.24" evidence="3"/>
<keyword evidence="6" id="KW-0057">Aromatic amino acid biosynthesis</keyword>
<keyword evidence="5" id="KW-0822">Tryptophan biosynthesis</keyword>
<dbReference type="PANTHER" id="PTHR42894">
    <property type="entry name" value="N-(5'-PHOSPHORIBOSYL)ANTHRANILATE ISOMERASE"/>
    <property type="match status" value="1"/>
</dbReference>
<name>A0A061RH16_9CHLO</name>
<sequence length="74" mass="7683">MERARVRTGRTNPALSRKGWLLAGGLHPGNVEEAVNVARPDGVDVSSGVAGPDGLRKDSAKVEAFISSAKQALS</sequence>
<dbReference type="InterPro" id="IPR011060">
    <property type="entry name" value="RibuloseP-bd_barrel"/>
</dbReference>
<evidence type="ECO:0000256" key="3">
    <source>
        <dbReference type="ARBA" id="ARBA00012572"/>
    </source>
</evidence>
<dbReference type="EMBL" id="GBEZ01016260">
    <property type="protein sequence ID" value="JAC69975.1"/>
    <property type="molecule type" value="Transcribed_RNA"/>
</dbReference>
<dbReference type="UniPathway" id="UPA00035">
    <property type="reaction ID" value="UER00042"/>
</dbReference>
<evidence type="ECO:0000259" key="8">
    <source>
        <dbReference type="Pfam" id="PF00697"/>
    </source>
</evidence>
<evidence type="ECO:0000256" key="1">
    <source>
        <dbReference type="ARBA" id="ARBA00004664"/>
    </source>
</evidence>
<gene>
    <name evidence="9" type="primary">TRPF</name>
    <name evidence="9" type="ORF">TSPGSL018_5136</name>
</gene>
<dbReference type="GO" id="GO:0004640">
    <property type="term" value="F:phosphoribosylanthranilate isomerase activity"/>
    <property type="evidence" value="ECO:0007669"/>
    <property type="project" value="UniProtKB-EC"/>
</dbReference>
<protein>
    <recommendedName>
        <fullName evidence="3">phosphoribosylanthranilate isomerase</fullName>
        <ecNumber evidence="3">5.3.1.24</ecNumber>
    </recommendedName>
</protein>
<evidence type="ECO:0000313" key="9">
    <source>
        <dbReference type="EMBL" id="JAC69975.1"/>
    </source>
</evidence>
<evidence type="ECO:0000256" key="5">
    <source>
        <dbReference type="ARBA" id="ARBA00022822"/>
    </source>
</evidence>
<comment type="pathway">
    <text evidence="1">Amino-acid biosynthesis; L-tryptophan biosynthesis; L-tryptophan from chorismate: step 3/5.</text>
</comment>
<evidence type="ECO:0000256" key="4">
    <source>
        <dbReference type="ARBA" id="ARBA00022605"/>
    </source>
</evidence>
<feature type="domain" description="N-(5'phosphoribosyl) anthranilate isomerase (PRAI)" evidence="8">
    <location>
        <begin position="18"/>
        <end position="67"/>
    </location>
</feature>
<proteinExistence type="inferred from homology"/>
<organism evidence="9">
    <name type="scientific">Tetraselmis sp. GSL018</name>
    <dbReference type="NCBI Taxonomy" id="582737"/>
    <lineage>
        <taxon>Eukaryota</taxon>
        <taxon>Viridiplantae</taxon>
        <taxon>Chlorophyta</taxon>
        <taxon>core chlorophytes</taxon>
        <taxon>Chlorodendrophyceae</taxon>
        <taxon>Chlorodendrales</taxon>
        <taxon>Chlorodendraceae</taxon>
        <taxon>Tetraselmis</taxon>
    </lineage>
</organism>
<dbReference type="AlphaFoldDB" id="A0A061RH16"/>
<dbReference type="SUPFAM" id="SSF51366">
    <property type="entry name" value="Ribulose-phoshate binding barrel"/>
    <property type="match status" value="1"/>
</dbReference>
<dbReference type="InterPro" id="IPR013785">
    <property type="entry name" value="Aldolase_TIM"/>
</dbReference>
<comment type="similarity">
    <text evidence="2">Belongs to the TrpF family.</text>
</comment>
<accession>A0A061RH16</accession>
<dbReference type="InterPro" id="IPR001240">
    <property type="entry name" value="PRAI_dom"/>
</dbReference>
<dbReference type="Gene3D" id="3.20.20.70">
    <property type="entry name" value="Aldolase class I"/>
    <property type="match status" value="1"/>
</dbReference>
<dbReference type="PANTHER" id="PTHR42894:SF1">
    <property type="entry name" value="N-(5'-PHOSPHORIBOSYL)ANTHRANILATE ISOMERASE"/>
    <property type="match status" value="1"/>
</dbReference>
<reference evidence="9" key="1">
    <citation type="submission" date="2014-05" db="EMBL/GenBank/DDBJ databases">
        <title>The transcriptome of the halophilic microalga Tetraselmis sp. GSL018 isolated from the Great Salt Lake, Utah.</title>
        <authorList>
            <person name="Jinkerson R.E."/>
            <person name="D'Adamo S."/>
            <person name="Posewitz M.C."/>
        </authorList>
    </citation>
    <scope>NUCLEOTIDE SEQUENCE</scope>
    <source>
        <strain evidence="9">GSL018</strain>
    </source>
</reference>